<evidence type="ECO:0000256" key="3">
    <source>
        <dbReference type="SAM" id="MobiDB-lite"/>
    </source>
</evidence>
<evidence type="ECO:0000256" key="2">
    <source>
        <dbReference type="ARBA" id="ARBA00023054"/>
    </source>
</evidence>
<keyword evidence="6" id="KW-1185">Reference proteome</keyword>
<feature type="region of interest" description="Disordered" evidence="3">
    <location>
        <begin position="307"/>
        <end position="358"/>
    </location>
</feature>
<protein>
    <recommendedName>
        <fullName evidence="4">Nuclear speckle splicing regulatory protein 1 N-terminal domain-containing protein</fullName>
    </recommendedName>
</protein>
<accession>A0A2I2G2N0</accession>
<dbReference type="InterPro" id="IPR053246">
    <property type="entry name" value="NS_splicing_regulatory_protein"/>
</dbReference>
<evidence type="ECO:0000256" key="1">
    <source>
        <dbReference type="ARBA" id="ARBA00010126"/>
    </source>
</evidence>
<keyword evidence="2" id="KW-0175">Coiled coil</keyword>
<feature type="domain" description="Nuclear speckle splicing regulatory protein 1 N-terminal" evidence="4">
    <location>
        <begin position="171"/>
        <end position="287"/>
    </location>
</feature>
<dbReference type="STRING" id="1392250.A0A2I2G2N0"/>
<dbReference type="PANTHER" id="PTHR47845">
    <property type="entry name" value="NUCLEAR SPECKLE SPLICING REGULATORY PROTEIN 1 HOMOLOG"/>
    <property type="match status" value="1"/>
</dbReference>
<dbReference type="Pfam" id="PF09745">
    <property type="entry name" value="NSRP1_N"/>
    <property type="match status" value="1"/>
</dbReference>
<feature type="region of interest" description="Disordered" evidence="3">
    <location>
        <begin position="262"/>
        <end position="294"/>
    </location>
</feature>
<feature type="region of interest" description="Disordered" evidence="3">
    <location>
        <begin position="1"/>
        <end position="183"/>
    </location>
</feature>
<sequence>MPPKPSYGLSLPNKKPPGGAPGGQKRKKTIFDSDSDDDTAAGQDGDSGAVEISTIGGLGEEKEAPKPAPSGLKIKPKSTTTSLPPPKRKVPFNGAGAGGKPNVKPLSKKSIFADEDDEDEQGGNNEEQLGSGPGTAGTSYGLNTAQGPGQGQKKDQGTKEYTNLSALHSSRKHAEEASELDPSIYSYDAVYESLHAKPEKTKAAEQGSSEVPRYMTSLLRSAEIRKRDQLRARDRLLAKEREAEGDEFADKEKFVTSAYKAQQEELRKVEEEEAERERQEEERRKQNGGSGMIGFYRDVLSRGEERHEAAVKAAEETARKVQAGEVPAETDDTSKEKTDAQKAAEMNEQGARIAVNEEGNVVDKRQLLSAGLNVAPKPKTQGDAAAKAARPAARPRFDSGNQAGGRAGQRARQTEMIAAQLEEQARQEEEAEAAKQKEIAERSRSQKTKTDVSSARERFLARKKEREAAKGGAS</sequence>
<dbReference type="AlphaFoldDB" id="A0A2I2G2N0"/>
<name>A0A2I2G2N0_9EURO</name>
<organism evidence="5 6">
    <name type="scientific">Aspergillus steynii IBT 23096</name>
    <dbReference type="NCBI Taxonomy" id="1392250"/>
    <lineage>
        <taxon>Eukaryota</taxon>
        <taxon>Fungi</taxon>
        <taxon>Dikarya</taxon>
        <taxon>Ascomycota</taxon>
        <taxon>Pezizomycotina</taxon>
        <taxon>Eurotiomycetes</taxon>
        <taxon>Eurotiomycetidae</taxon>
        <taxon>Eurotiales</taxon>
        <taxon>Aspergillaceae</taxon>
        <taxon>Aspergillus</taxon>
        <taxon>Aspergillus subgen. Circumdati</taxon>
    </lineage>
</organism>
<feature type="compositionally biased region" description="Low complexity" evidence="3">
    <location>
        <begin position="384"/>
        <end position="394"/>
    </location>
</feature>
<gene>
    <name evidence="5" type="ORF">P170DRAFT_438851</name>
</gene>
<feature type="compositionally biased region" description="Basic and acidic residues" evidence="3">
    <location>
        <begin position="423"/>
        <end position="474"/>
    </location>
</feature>
<reference evidence="5 6" key="1">
    <citation type="submission" date="2016-12" db="EMBL/GenBank/DDBJ databases">
        <title>The genomes of Aspergillus section Nigri reveals drivers in fungal speciation.</title>
        <authorList>
            <consortium name="DOE Joint Genome Institute"/>
            <person name="Vesth T.C."/>
            <person name="Nybo J."/>
            <person name="Theobald S."/>
            <person name="Brandl J."/>
            <person name="Frisvad J.C."/>
            <person name="Nielsen K.F."/>
            <person name="Lyhne E.K."/>
            <person name="Kogle M.E."/>
            <person name="Kuo A."/>
            <person name="Riley R."/>
            <person name="Clum A."/>
            <person name="Nolan M."/>
            <person name="Lipzen A."/>
            <person name="Salamov A."/>
            <person name="Henrissat B."/>
            <person name="Wiebenga A."/>
            <person name="De Vries R.P."/>
            <person name="Grigoriev I.V."/>
            <person name="Mortensen U.H."/>
            <person name="Andersen M.R."/>
            <person name="Baker S.E."/>
        </authorList>
    </citation>
    <scope>NUCLEOTIDE SEQUENCE [LARGE SCALE GENOMIC DNA]</scope>
    <source>
        <strain evidence="5 6">IBT 23096</strain>
    </source>
</reference>
<evidence type="ECO:0000313" key="6">
    <source>
        <dbReference type="Proteomes" id="UP000234275"/>
    </source>
</evidence>
<comment type="caution">
    <text evidence="5">The sequence shown here is derived from an EMBL/GenBank/DDBJ whole genome shotgun (WGS) entry which is preliminary data.</text>
</comment>
<feature type="compositionally biased region" description="Basic and acidic residues" evidence="3">
    <location>
        <begin position="332"/>
        <end position="342"/>
    </location>
</feature>
<dbReference type="InterPro" id="IPR018612">
    <property type="entry name" value="NSRP1_N"/>
</dbReference>
<dbReference type="EMBL" id="MSFO01000006">
    <property type="protein sequence ID" value="PLB47139.1"/>
    <property type="molecule type" value="Genomic_DNA"/>
</dbReference>
<feature type="compositionally biased region" description="Polar residues" evidence="3">
    <location>
        <begin position="136"/>
        <end position="145"/>
    </location>
</feature>
<comment type="similarity">
    <text evidence="1">Belongs to the NSRP1 family.</text>
</comment>
<dbReference type="Proteomes" id="UP000234275">
    <property type="component" value="Unassembled WGS sequence"/>
</dbReference>
<feature type="region of interest" description="Disordered" evidence="3">
    <location>
        <begin position="372"/>
        <end position="474"/>
    </location>
</feature>
<dbReference type="GO" id="GO:0000381">
    <property type="term" value="P:regulation of alternative mRNA splicing, via spliceosome"/>
    <property type="evidence" value="ECO:0007669"/>
    <property type="project" value="InterPro"/>
</dbReference>
<dbReference type="RefSeq" id="XP_024702441.1">
    <property type="nucleotide sequence ID" value="XM_024849699.1"/>
</dbReference>
<proteinExistence type="inferred from homology"/>
<dbReference type="OrthoDB" id="446635at2759"/>
<feature type="compositionally biased region" description="Basic and acidic residues" evidence="3">
    <location>
        <begin position="307"/>
        <end position="319"/>
    </location>
</feature>
<dbReference type="VEuPathDB" id="FungiDB:P170DRAFT_438851"/>
<evidence type="ECO:0000313" key="5">
    <source>
        <dbReference type="EMBL" id="PLB47139.1"/>
    </source>
</evidence>
<evidence type="ECO:0000259" key="4">
    <source>
        <dbReference type="Pfam" id="PF09745"/>
    </source>
</evidence>
<dbReference type="PANTHER" id="PTHR47845:SF1">
    <property type="entry name" value="NUCLEAR SPECKLE SPLICING REGULATORY PROTEIN 1 HOMOLOG"/>
    <property type="match status" value="1"/>
</dbReference>
<feature type="compositionally biased region" description="Basic and acidic residues" evidence="3">
    <location>
        <begin position="262"/>
        <end position="285"/>
    </location>
</feature>
<dbReference type="GeneID" id="36557398"/>